<reference evidence="5" key="2">
    <citation type="submission" date="2021-01" db="EMBL/GenBank/DDBJ databases">
        <authorList>
            <person name="Lovell J.T."/>
            <person name="Bentley N."/>
            <person name="Bhattarai G."/>
            <person name="Jenkins J.W."/>
            <person name="Sreedasyam A."/>
            <person name="Alarcon Y."/>
            <person name="Bock C."/>
            <person name="Boston L."/>
            <person name="Carlson J."/>
            <person name="Cervantes K."/>
            <person name="Clermont K."/>
            <person name="Krom N."/>
            <person name="Kubenka K."/>
            <person name="Mamidi S."/>
            <person name="Mattison C."/>
            <person name="Monteros M."/>
            <person name="Pisani C."/>
            <person name="Plott C."/>
            <person name="Rajasekar S."/>
            <person name="Rhein H.S."/>
            <person name="Rohla C."/>
            <person name="Song M."/>
            <person name="Hilaire R.S."/>
            <person name="Shu S."/>
            <person name="Wells L."/>
            <person name="Wang X."/>
            <person name="Webber J."/>
            <person name="Heerema R.J."/>
            <person name="Klein P."/>
            <person name="Conner P."/>
            <person name="Grauke L."/>
            <person name="Grimwood J."/>
            <person name="Schmutz J."/>
            <person name="Randall J.J."/>
        </authorList>
    </citation>
    <scope>NUCLEOTIDE SEQUENCE</scope>
    <source>
        <tissue evidence="5">Leaf</tissue>
    </source>
</reference>
<dbReference type="AlphaFoldDB" id="A0A8T1RGV0"/>
<keyword evidence="2" id="KW-0521">NADP</keyword>
<accession>A0A8T1RGV0</accession>
<evidence type="ECO:0000313" key="6">
    <source>
        <dbReference type="Proteomes" id="UP000811609"/>
    </source>
</evidence>
<dbReference type="InterPro" id="IPR002347">
    <property type="entry name" value="SDR_fam"/>
</dbReference>
<name>A0A8T1RGV0_CARIL</name>
<dbReference type="GO" id="GO:0016020">
    <property type="term" value="C:membrane"/>
    <property type="evidence" value="ECO:0007669"/>
    <property type="project" value="TreeGrafter"/>
</dbReference>
<protein>
    <submittedName>
        <fullName evidence="4">Uncharacterized protein</fullName>
    </submittedName>
</protein>
<dbReference type="PANTHER" id="PTHR43490">
    <property type="entry name" value="(+)-NEOMENTHOL DEHYDROGENASE"/>
    <property type="match status" value="1"/>
</dbReference>
<dbReference type="Pfam" id="PF00106">
    <property type="entry name" value="adh_short"/>
    <property type="match status" value="1"/>
</dbReference>
<evidence type="ECO:0000256" key="3">
    <source>
        <dbReference type="ARBA" id="ARBA00023002"/>
    </source>
</evidence>
<proteinExistence type="inferred from homology"/>
<comment type="similarity">
    <text evidence="1">Belongs to the short-chain dehydrogenases/reductases (SDR) family.</text>
</comment>
<dbReference type="PANTHER" id="PTHR43490:SF98">
    <property type="entry name" value="OS02G0640600 PROTEIN"/>
    <property type="match status" value="1"/>
</dbReference>
<organism evidence="4 6">
    <name type="scientific">Carya illinoinensis</name>
    <name type="common">Pecan</name>
    <dbReference type="NCBI Taxonomy" id="32201"/>
    <lineage>
        <taxon>Eukaryota</taxon>
        <taxon>Viridiplantae</taxon>
        <taxon>Streptophyta</taxon>
        <taxon>Embryophyta</taxon>
        <taxon>Tracheophyta</taxon>
        <taxon>Spermatophyta</taxon>
        <taxon>Magnoliopsida</taxon>
        <taxon>eudicotyledons</taxon>
        <taxon>Gunneridae</taxon>
        <taxon>Pentapetalae</taxon>
        <taxon>rosids</taxon>
        <taxon>fabids</taxon>
        <taxon>Fagales</taxon>
        <taxon>Juglandaceae</taxon>
        <taxon>Carya</taxon>
    </lineage>
</organism>
<dbReference type="GO" id="GO:0016491">
    <property type="term" value="F:oxidoreductase activity"/>
    <property type="evidence" value="ECO:0007669"/>
    <property type="project" value="UniProtKB-KW"/>
</dbReference>
<evidence type="ECO:0000313" key="5">
    <source>
        <dbReference type="EMBL" id="KAG6729896.1"/>
    </source>
</evidence>
<evidence type="ECO:0000256" key="1">
    <source>
        <dbReference type="ARBA" id="ARBA00006484"/>
    </source>
</evidence>
<dbReference type="EMBL" id="CM031809">
    <property type="protein sequence ID" value="KAG6666790.1"/>
    <property type="molecule type" value="Genomic_DNA"/>
</dbReference>
<gene>
    <name evidence="4" type="ORF">CIPAW_01G056500</name>
    <name evidence="5" type="ORF">I3842_01G053900</name>
</gene>
<dbReference type="EMBL" id="CM031825">
    <property type="protein sequence ID" value="KAG6729896.1"/>
    <property type="molecule type" value="Genomic_DNA"/>
</dbReference>
<reference evidence="4" key="1">
    <citation type="submission" date="2020-12" db="EMBL/GenBank/DDBJ databases">
        <title>WGS assembly of Carya illinoinensis cv. Pawnee.</title>
        <authorList>
            <person name="Platts A."/>
            <person name="Shu S."/>
            <person name="Wright S."/>
            <person name="Barry K."/>
            <person name="Edger P."/>
            <person name="Pires J.C."/>
            <person name="Schmutz J."/>
        </authorList>
    </citation>
    <scope>NUCLEOTIDE SEQUENCE</scope>
    <source>
        <tissue evidence="4">Leaf</tissue>
    </source>
</reference>
<evidence type="ECO:0000256" key="2">
    <source>
        <dbReference type="ARBA" id="ARBA00022857"/>
    </source>
</evidence>
<evidence type="ECO:0000313" key="4">
    <source>
        <dbReference type="EMBL" id="KAG6666790.1"/>
    </source>
</evidence>
<dbReference type="Proteomes" id="UP000811609">
    <property type="component" value="Chromosome 1"/>
</dbReference>
<keyword evidence="3" id="KW-0560">Oxidoreductase</keyword>
<comment type="caution">
    <text evidence="4">The sequence shown here is derived from an EMBL/GenBank/DDBJ whole genome shotgun (WGS) entry which is preliminary data.</text>
</comment>
<keyword evidence="6" id="KW-1185">Reference proteome</keyword>
<sequence length="240" mass="26510">MAATLLTKRYTVVTGANKGIGFETVRKLASKGIVVVLAARDEKRGLEALQKLQHMIGLLDHVVFHQLDTFKTQFRKLDILVNNAGTTGAIIDYHALIFTETYELTEECIQTNYCGAKRMADSLIPLLQLSDSPRIVNVSSYAGKSGCTHEFLKDFKEGYLETKGWPPHMSAAYRVSKTALNAYTIVLAKRYPSFVKTDMNNNNGALSLEEGAANLVRYLALLPNGGPSGLFFIQQEVSPF</sequence>
<dbReference type="Proteomes" id="UP000811246">
    <property type="component" value="Chromosome 1"/>
</dbReference>